<dbReference type="SUPFAM" id="SSF51735">
    <property type="entry name" value="NAD(P)-binding Rossmann-fold domains"/>
    <property type="match status" value="2"/>
</dbReference>
<dbReference type="PROSITE" id="PS50075">
    <property type="entry name" value="CARRIER"/>
    <property type="match status" value="1"/>
</dbReference>
<keyword evidence="5" id="KW-0808">Transferase</keyword>
<dbReference type="InterPro" id="IPR016035">
    <property type="entry name" value="Acyl_Trfase/lysoPLipase"/>
</dbReference>
<evidence type="ECO:0000256" key="8">
    <source>
        <dbReference type="ARBA" id="ARBA00023002"/>
    </source>
</evidence>
<dbReference type="EC" id="2.3.1.292" evidence="16"/>
<dbReference type="GO" id="GO:0006633">
    <property type="term" value="P:fatty acid biosynthetic process"/>
    <property type="evidence" value="ECO:0007669"/>
    <property type="project" value="InterPro"/>
</dbReference>
<comment type="catalytic activity">
    <reaction evidence="14">
        <text>icosanoyl-[(phenol)carboxyphthiodiolenone synthase] + 2 (S)-methylmalonyl-CoA + 3 malonyl-CoA + 5 NADPH + 10 H(+) = C32-carboxyphthiodiolenone-[(phenol)carboxyphthiodiolenone synthase] + 5 CO2 + 5 NADP(+) + 5 CoA + 2 H2O</text>
        <dbReference type="Rhea" id="RHEA:57748"/>
        <dbReference type="Rhea" id="RHEA-COMP:14985"/>
        <dbReference type="Rhea" id="RHEA-COMP:14986"/>
        <dbReference type="ChEBI" id="CHEBI:15377"/>
        <dbReference type="ChEBI" id="CHEBI:15378"/>
        <dbReference type="ChEBI" id="CHEBI:16526"/>
        <dbReference type="ChEBI" id="CHEBI:57287"/>
        <dbReference type="ChEBI" id="CHEBI:57327"/>
        <dbReference type="ChEBI" id="CHEBI:57384"/>
        <dbReference type="ChEBI" id="CHEBI:57783"/>
        <dbReference type="ChEBI" id="CHEBI:58349"/>
        <dbReference type="ChEBI" id="CHEBI:87848"/>
        <dbReference type="ChEBI" id="CHEBI:142236"/>
        <dbReference type="EC" id="2.3.1.292"/>
    </reaction>
</comment>
<dbReference type="SMART" id="SM00825">
    <property type="entry name" value="PKS_KS"/>
    <property type="match status" value="1"/>
</dbReference>
<evidence type="ECO:0000259" key="22">
    <source>
        <dbReference type="PROSITE" id="PS52004"/>
    </source>
</evidence>
<evidence type="ECO:0000256" key="10">
    <source>
        <dbReference type="ARBA" id="ARBA00023268"/>
    </source>
</evidence>
<comment type="function">
    <text evidence="15">Part of the PpsABCDE complex involved in the biosynthesis of the lipid core common to phthiocerols and phenolphthiocerols by successive additions of malonyl-CoA or methylmalonyl-CoA extender units. PpsA can accept as substrate the activated forms of either icosanoyl (C20), docosanoyl (C22) or lignoceroyl (C24) groups from FadD26, or a (4-hydroxyphenyl)-C17 or (4-hydroxyphenyl)-C19 fatty acyl from FadD29. PpsA initiates the biosynthesis and extends its substrate using a malonyl-CoA extender unit. The PpsB and PpsC proteins add the second and third malonyl-CoA extender units. PpsD adds an (R)-methylmalonyl unit and PpsE adds a second (R)-methylmalonyl unit. The incorporation of the methylmalonyl units results in formation of two branched methyl groups in the elongated product.</text>
</comment>
<comment type="caution">
    <text evidence="23">The sequence shown here is derived from an EMBL/GenBank/DDBJ whole genome shotgun (WGS) entry which is preliminary data.</text>
</comment>
<dbReference type="Gene3D" id="3.30.70.250">
    <property type="entry name" value="Malonyl-CoA ACP transacylase, ACP-binding"/>
    <property type="match status" value="1"/>
</dbReference>
<dbReference type="Pfam" id="PF22621">
    <property type="entry name" value="CurL-like_PKS_C"/>
    <property type="match status" value="1"/>
</dbReference>
<dbReference type="NCBIfam" id="TIGR01720">
    <property type="entry name" value="NRPS-para261"/>
    <property type="match status" value="1"/>
</dbReference>
<dbReference type="Pfam" id="PF21394">
    <property type="entry name" value="Beta-ketacyl_N"/>
    <property type="match status" value="1"/>
</dbReference>
<dbReference type="InterPro" id="IPR001227">
    <property type="entry name" value="Ac_transferase_dom_sf"/>
</dbReference>
<dbReference type="FunFam" id="1.10.1200.10:FF:000005">
    <property type="entry name" value="Nonribosomal peptide synthetase 1"/>
    <property type="match status" value="1"/>
</dbReference>
<comment type="cofactor">
    <cofactor evidence="2">
        <name>pantetheine 4'-phosphate</name>
        <dbReference type="ChEBI" id="CHEBI:47942"/>
    </cofactor>
</comment>
<evidence type="ECO:0000256" key="13">
    <source>
        <dbReference type="ARBA" id="ARBA00052119"/>
    </source>
</evidence>
<dbReference type="FunFam" id="3.40.366.10:FF:000002">
    <property type="entry name" value="Probable polyketide synthase 2"/>
    <property type="match status" value="1"/>
</dbReference>
<dbReference type="SMART" id="SM00823">
    <property type="entry name" value="PKS_PP"/>
    <property type="match status" value="1"/>
</dbReference>
<dbReference type="InterPro" id="IPR016036">
    <property type="entry name" value="Malonyl_transacylase_ACP-bd"/>
</dbReference>
<dbReference type="Pfam" id="PF00550">
    <property type="entry name" value="PP-binding"/>
    <property type="match status" value="1"/>
</dbReference>
<evidence type="ECO:0000256" key="7">
    <source>
        <dbReference type="ARBA" id="ARBA00022857"/>
    </source>
</evidence>
<evidence type="ECO:0000256" key="1">
    <source>
        <dbReference type="ARBA" id="ARBA00001937"/>
    </source>
</evidence>
<dbReference type="SUPFAM" id="SSF52151">
    <property type="entry name" value="FabD/lysophospholipase-like"/>
    <property type="match status" value="1"/>
</dbReference>
<keyword evidence="10" id="KW-0511">Multifunctional enzyme</keyword>
<feature type="domain" description="Ketosynthase family 3 (KS3)" evidence="22">
    <location>
        <begin position="10"/>
        <end position="435"/>
    </location>
</feature>
<dbReference type="CDD" id="cd00833">
    <property type="entry name" value="PKS"/>
    <property type="match status" value="1"/>
</dbReference>
<dbReference type="InterPro" id="IPR057326">
    <property type="entry name" value="KR_dom"/>
</dbReference>
<sequence>MGSTESDTSMEGIAIIGISGRFPGANNIAEFWQNLQAGIESISQLTDEEMLSAGVDSSCLDDSNYVKASGVLEDIDLFDAAFFDFNPKEAEITDPQHRLFLECAWEALESAGYDSNRCESRIGVYAGASLNNYLSFDLNNDQVGSAQSYQKLIGNDKDFLSTRVSYKLNLTGPSLTVQTACSTSLVAITLACQSLINYQCDMALAGGVSIRVPQKTGYLYQPGGTLSPDGHCRAFDAKAQGTTVGNGVGVVLLKRLEDAIADGDNIYAVIKGWAINNDGSLKVGYTAPSVDGQAEAIAEAIILAGVEPETISYIEAHGTGTTLGDPIEIAALTKVFRSSTDKKGFCAIGSVKTNIGHLDAAAGVTGLIKTALALKHKQIPPSLNFEQPNPQIDFDNSPFYVNTKLTPWQQELSPRRAGVSSLGMGGTNAHVVLEEAPIREQRGRGAGGQGRKYHLLVISAKTESALETATDNLAQHLVQHPKLNLADVAYTLQVGRREFNHRRILVCQDIQDAINALQNRASQRVLTHYQEPSERPITFMFPGQGSQYVNMGKELYQIEPIFREYVDRCCLILQPLLNLDLRSVIYPQESETETAQEKLKQTSLAQPALFVIEYALAQLWMSWGISVSAMIGHSIGEYVAACLAGVMSLEDALTLVAMRGRLMQQLPSGSMLSIPLSEVEVKPLLNENLSLAASNAPSSCVVSGSHASIDALSKQLIAQGIECRRLQTSHAFHSQMMEPILQAFIAEVKKVTLNPPQIPFISNLTGTWISAQEAIDPHYWASHLRQTVRFADGISVLLQEPNRILLEVGAGRTLCTFVKQQAGVTQQAILSSLRHPKEEQADVAFLLNTLGRLWFFGVSIDWSGFYTSEQCVRIPLPTYPFERQRYWIEPQKKSSDSLAINKKKPDVTDWFYLPVWKQAIPLRGRFANAPQPVKSEKQVLVFADTCQVGSQIAKHLESEGNNVITVWQGEKFSRLSEREYSINPNQPDDYDALIEELQFLGQIPDAIAHLWSITPTEQTKSGIEYFDNCQNTGFYSLLFLAQSLSKQNITQPVDILVVTNDIYDLTGLEKLCPEKATVLGMCKTIAQEYANISCRSIDIVLPEAGTVAESQLLEQLLAELSTKEFESAIAYRGHHRWVQTYEPLRLDNDKPPKLRQEGVYLITGGLGGIGLEIAEYLAQTVKAKLVLIGSSAFPATDKWEQWLATHDEHDKFSSKIRKLQELKQLGAEILTLSADVANAAQMQAAITEAVAHFGQIHGVIHAAGIKLFKTVQEITSSECGQQLRANGHGLFILETALQGIELDFCVLISSLSSILGALGMAAYPAAHHFTDAFVYKHNQTSSTPWLSVNWDNWLTSQLVTELATKPEISTELFMNNKEGVEVFRRVLSLNNVNQIVVSTTDLQARIEQWIKPSEVVAHTNSPALHSRPYLQNSYIAPRNEIEQTIANIWQEILGIEQVGIEDNFLELGGDSLLSIQITARANKVGLRFTNQHLFEYPTIAQLAEIAGRTQTVLSEQGLVEGELPLTPIQHWFFEQNLVDAHHWNQTVLLEVRQSLDPVLLEQAVQHLLIHHDALRLRFREEASAWQQVNTSPEGVVPFERVDLSGLSPQQQEQAFEAAATEIQASLNLTSGLIVRVACFDFGTHQPSRILLAIHHLAIDVGSWRILLEDLEIAYQQLSQGKVIKLQPKTTSFKQWALRLTEYAQSIELQREQVYWLAAEREWVSPLPVDDPDGINTVASAQTISVTLSVEETKALQEDIAATYRVQTDDVLLAALAQAFSKWTGEHSLLVDLEGNGRDVIFDDIDLSRTVGWFTNIAPMLLEIRETEQTGEILKQVKEQLRSFPNQGLGYGVLRYLSGDEIITEKLRSLQQAEVLFLYLGNYEQTVPESSLFKLSSKSSGLSRSLRCQRSHLIEINALIVQNQLKVDWIYSQNVHRRQTIEKLAQDFRTALLSLVTDSQPSSAPNYTTSDFAEFESSQWSQDDIDNILTAISKVTS</sequence>
<evidence type="ECO:0000256" key="9">
    <source>
        <dbReference type="ARBA" id="ARBA00023098"/>
    </source>
</evidence>
<dbReference type="InterPro" id="IPR013968">
    <property type="entry name" value="PKS_KR"/>
</dbReference>
<dbReference type="InterPro" id="IPR036736">
    <property type="entry name" value="ACP-like_sf"/>
</dbReference>
<dbReference type="GO" id="GO:0031177">
    <property type="term" value="F:phosphopantetheine binding"/>
    <property type="evidence" value="ECO:0007669"/>
    <property type="project" value="InterPro"/>
</dbReference>
<dbReference type="PROSITE" id="PS00606">
    <property type="entry name" value="KS3_1"/>
    <property type="match status" value="1"/>
</dbReference>
<keyword evidence="8" id="KW-0560">Oxidoreductase</keyword>
<gene>
    <name evidence="23" type="ORF">CEN50_11650</name>
</gene>
<dbReference type="Pfam" id="PF02801">
    <property type="entry name" value="Ketoacyl-synt_C"/>
    <property type="match status" value="1"/>
</dbReference>
<evidence type="ECO:0000256" key="17">
    <source>
        <dbReference type="ARBA" id="ARBA00073623"/>
    </source>
</evidence>
<evidence type="ECO:0000256" key="12">
    <source>
        <dbReference type="ARBA" id="ARBA00051971"/>
    </source>
</evidence>
<dbReference type="InterPro" id="IPR001242">
    <property type="entry name" value="Condensation_dom"/>
</dbReference>
<dbReference type="EMBL" id="NMQA01000125">
    <property type="protein sequence ID" value="PLZ98349.1"/>
    <property type="molecule type" value="Genomic_DNA"/>
</dbReference>
<dbReference type="Gene3D" id="3.30.70.3290">
    <property type="match status" value="1"/>
</dbReference>
<dbReference type="InterPro" id="IPR010060">
    <property type="entry name" value="NRPS_synth"/>
</dbReference>
<dbReference type="Gene3D" id="3.30.559.10">
    <property type="entry name" value="Chloramphenicol acetyltransferase-like domain"/>
    <property type="match status" value="1"/>
</dbReference>
<evidence type="ECO:0000259" key="21">
    <source>
        <dbReference type="PROSITE" id="PS50075"/>
    </source>
</evidence>
<dbReference type="CDD" id="cd08953">
    <property type="entry name" value="KR_2_SDR_x"/>
    <property type="match status" value="1"/>
</dbReference>
<evidence type="ECO:0000256" key="3">
    <source>
        <dbReference type="ARBA" id="ARBA00022450"/>
    </source>
</evidence>
<dbReference type="InterPro" id="IPR036291">
    <property type="entry name" value="NAD(P)-bd_dom_sf"/>
</dbReference>
<evidence type="ECO:0000256" key="20">
    <source>
        <dbReference type="ARBA" id="ARBA00084020"/>
    </source>
</evidence>
<keyword evidence="9" id="KW-0443">Lipid metabolism</keyword>
<dbReference type="PANTHER" id="PTHR43775:SF51">
    <property type="entry name" value="INACTIVE PHENOLPHTHIOCEROL SYNTHESIS POLYKETIDE SYNTHASE TYPE I PKS1-RELATED"/>
    <property type="match status" value="1"/>
</dbReference>
<dbReference type="InterPro" id="IPR020806">
    <property type="entry name" value="PKS_PP-bd"/>
</dbReference>
<dbReference type="Gene3D" id="3.40.366.10">
    <property type="entry name" value="Malonyl-Coenzyme A Acyl Carrier Protein, domain 2"/>
    <property type="match status" value="1"/>
</dbReference>
<dbReference type="Gene3D" id="3.30.559.30">
    <property type="entry name" value="Nonribosomal peptide synthetase, condensation domain"/>
    <property type="match status" value="1"/>
</dbReference>
<dbReference type="InterPro" id="IPR014030">
    <property type="entry name" value="Ketoacyl_synth_N"/>
</dbReference>
<evidence type="ECO:0000256" key="4">
    <source>
        <dbReference type="ARBA" id="ARBA00022553"/>
    </source>
</evidence>
<comment type="cofactor">
    <cofactor evidence="1">
        <name>NADP(+)</name>
        <dbReference type="ChEBI" id="CHEBI:58349"/>
    </cofactor>
</comment>
<evidence type="ECO:0000256" key="11">
    <source>
        <dbReference type="ARBA" id="ARBA00050973"/>
    </source>
</evidence>
<dbReference type="Pfam" id="PF00668">
    <property type="entry name" value="Condensation"/>
    <property type="match status" value="1"/>
</dbReference>
<dbReference type="InterPro" id="IPR014043">
    <property type="entry name" value="Acyl_transferase_dom"/>
</dbReference>
<evidence type="ECO:0000313" key="24">
    <source>
        <dbReference type="Proteomes" id="UP000235025"/>
    </source>
</evidence>
<dbReference type="CDD" id="cd19534">
    <property type="entry name" value="E_NRPS"/>
    <property type="match status" value="1"/>
</dbReference>
<keyword evidence="7" id="KW-0521">NADP</keyword>
<keyword evidence="4" id="KW-0597">Phosphoprotein</keyword>
<dbReference type="InterPro" id="IPR020841">
    <property type="entry name" value="PKS_Beta-ketoAc_synthase_dom"/>
</dbReference>
<dbReference type="SUPFAM" id="SSF55048">
    <property type="entry name" value="Probable ACP-binding domain of malonyl-CoA ACP transacylase"/>
    <property type="match status" value="1"/>
</dbReference>
<dbReference type="InterPro" id="IPR006162">
    <property type="entry name" value="Ppantetheine_attach_site"/>
</dbReference>
<dbReference type="GO" id="GO:0004315">
    <property type="term" value="F:3-oxoacyl-[acyl-carrier-protein] synthase activity"/>
    <property type="evidence" value="ECO:0007669"/>
    <property type="project" value="InterPro"/>
</dbReference>
<dbReference type="GO" id="GO:0004312">
    <property type="term" value="F:fatty acid synthase activity"/>
    <property type="evidence" value="ECO:0007669"/>
    <property type="project" value="TreeGrafter"/>
</dbReference>
<dbReference type="FunFam" id="3.40.47.10:FF:000042">
    <property type="entry name" value="Polyketide synthase Pks13"/>
    <property type="match status" value="1"/>
</dbReference>
<evidence type="ECO:0000256" key="18">
    <source>
        <dbReference type="ARBA" id="ARBA00075053"/>
    </source>
</evidence>
<evidence type="ECO:0000313" key="23">
    <source>
        <dbReference type="EMBL" id="PLZ98349.1"/>
    </source>
</evidence>
<dbReference type="Pfam" id="PF00109">
    <property type="entry name" value="ketoacyl-synt"/>
    <property type="match status" value="1"/>
</dbReference>
<reference evidence="23 24" key="1">
    <citation type="submission" date="2017-07" db="EMBL/GenBank/DDBJ databases">
        <title>Genomes of Fischerella (Mastigocladus) sp. strains.</title>
        <authorList>
            <person name="Miller S.R."/>
        </authorList>
    </citation>
    <scope>NUCLEOTIDE SEQUENCE [LARGE SCALE GENOMIC DNA]</scope>
    <source>
        <strain evidence="23 24">CCMEE 5268</strain>
    </source>
</reference>
<dbReference type="InterPro" id="IPR014031">
    <property type="entry name" value="Ketoacyl_synth_C"/>
</dbReference>
<organism evidence="23 24">
    <name type="scientific">Fischerella thermalis CCMEE 5268</name>
    <dbReference type="NCBI Taxonomy" id="2019662"/>
    <lineage>
        <taxon>Bacteria</taxon>
        <taxon>Bacillati</taxon>
        <taxon>Cyanobacteriota</taxon>
        <taxon>Cyanophyceae</taxon>
        <taxon>Nostocales</taxon>
        <taxon>Hapalosiphonaceae</taxon>
        <taxon>Fischerella</taxon>
    </lineage>
</organism>
<evidence type="ECO:0000256" key="15">
    <source>
        <dbReference type="ARBA" id="ARBA00058455"/>
    </source>
</evidence>
<evidence type="ECO:0000256" key="5">
    <source>
        <dbReference type="ARBA" id="ARBA00022679"/>
    </source>
</evidence>
<dbReference type="Gene3D" id="3.40.47.10">
    <property type="match status" value="1"/>
</dbReference>
<evidence type="ECO:0000256" key="16">
    <source>
        <dbReference type="ARBA" id="ARBA00066974"/>
    </source>
</evidence>
<name>A0A2N6KGF0_9CYAN</name>
<dbReference type="InterPro" id="IPR018201">
    <property type="entry name" value="Ketoacyl_synth_AS"/>
</dbReference>
<proteinExistence type="predicted"/>
<dbReference type="GO" id="GO:0034081">
    <property type="term" value="C:polyketide synthase complex"/>
    <property type="evidence" value="ECO:0007669"/>
    <property type="project" value="UniProtKB-ARBA"/>
</dbReference>
<dbReference type="Gene3D" id="3.40.50.720">
    <property type="entry name" value="NAD(P)-binding Rossmann-like Domain"/>
    <property type="match status" value="1"/>
</dbReference>
<comment type="catalytic activity">
    <reaction evidence="11">
        <text>17-(4-hydroxyphenyl)heptadecanoyl-[(phenol)carboxyphthiodiolenone synthase] + 2 (S)-methylmalonyl-CoA + 3 malonyl-CoA + 5 NADPH + 10 H(+) = C35-(phenol)carboxyphthiodiolenone-[(phenol)carboxyphthiodiolenone synthase] + 5 CO2 + 5 NADP(+) + 5 CoA + 2 H2O</text>
        <dbReference type="Rhea" id="RHEA:57756"/>
        <dbReference type="Rhea" id="RHEA-COMP:14272"/>
        <dbReference type="Rhea" id="RHEA-COMP:14989"/>
        <dbReference type="ChEBI" id="CHEBI:15377"/>
        <dbReference type="ChEBI" id="CHEBI:15378"/>
        <dbReference type="ChEBI" id="CHEBI:16526"/>
        <dbReference type="ChEBI" id="CHEBI:57287"/>
        <dbReference type="ChEBI" id="CHEBI:57327"/>
        <dbReference type="ChEBI" id="CHEBI:57384"/>
        <dbReference type="ChEBI" id="CHEBI:57783"/>
        <dbReference type="ChEBI" id="CHEBI:58349"/>
        <dbReference type="ChEBI" id="CHEBI:133300"/>
        <dbReference type="ChEBI" id="CHEBI:142259"/>
        <dbReference type="EC" id="2.3.1.292"/>
    </reaction>
</comment>
<dbReference type="SMART" id="SM00827">
    <property type="entry name" value="PKS_AT"/>
    <property type="match status" value="1"/>
</dbReference>
<accession>A0A2N6KGF0</accession>
<dbReference type="GO" id="GO:0016491">
    <property type="term" value="F:oxidoreductase activity"/>
    <property type="evidence" value="ECO:0007669"/>
    <property type="project" value="UniProtKB-KW"/>
</dbReference>
<dbReference type="InterPro" id="IPR050091">
    <property type="entry name" value="PKS_NRPS_Biosynth_Enz"/>
</dbReference>
<dbReference type="SUPFAM" id="SSF47336">
    <property type="entry name" value="ACP-like"/>
    <property type="match status" value="1"/>
</dbReference>
<dbReference type="GO" id="GO:0005886">
    <property type="term" value="C:plasma membrane"/>
    <property type="evidence" value="ECO:0007669"/>
    <property type="project" value="TreeGrafter"/>
</dbReference>
<keyword evidence="3" id="KW-0596">Phosphopantetheine</keyword>
<dbReference type="SUPFAM" id="SSF53901">
    <property type="entry name" value="Thiolase-like"/>
    <property type="match status" value="1"/>
</dbReference>
<protein>
    <recommendedName>
        <fullName evidence="17">Phenolphthiocerol/phthiocerol polyketide synthase subunit E</fullName>
        <ecNumber evidence="16">2.3.1.292</ecNumber>
    </recommendedName>
    <alternativeName>
        <fullName evidence="19">(Phenol)carboxyphthiodiolenone synthase subunit E</fullName>
    </alternativeName>
    <alternativeName>
        <fullName evidence="20">Beta-ketoacyl-acyl-carrier-protein synthase I</fullName>
    </alternativeName>
    <alternativeName>
        <fullName evidence="18">Phthiocerol synthesis polyketide synthase type I PpsE</fullName>
    </alternativeName>
</protein>
<dbReference type="Proteomes" id="UP000235025">
    <property type="component" value="Unassembled WGS sequence"/>
</dbReference>
<dbReference type="Pfam" id="PF00698">
    <property type="entry name" value="Acyl_transf_1"/>
    <property type="match status" value="1"/>
</dbReference>
<dbReference type="Gene3D" id="1.10.1200.10">
    <property type="entry name" value="ACP-like"/>
    <property type="match status" value="1"/>
</dbReference>
<dbReference type="PANTHER" id="PTHR43775">
    <property type="entry name" value="FATTY ACID SYNTHASE"/>
    <property type="match status" value="1"/>
</dbReference>
<comment type="catalytic activity">
    <reaction evidence="13">
        <text>docosanoyl-[(phenol)carboxyphthiodiolenone synthase] + 2 (S)-methylmalonyl-CoA + 3 malonyl-CoA + 5 NADPH + 10 H(+) = C34-carboxyphthiodiolenone-[(phenol)carboxyphthiodiolenone synthase] + 5 CO2 + 5 NADP(+) + 5 CoA + 2 H2O</text>
        <dbReference type="Rhea" id="RHEA:57752"/>
        <dbReference type="Rhea" id="RHEA-COMP:14987"/>
        <dbReference type="Rhea" id="RHEA-COMP:14988"/>
        <dbReference type="ChEBI" id="CHEBI:15377"/>
        <dbReference type="ChEBI" id="CHEBI:15378"/>
        <dbReference type="ChEBI" id="CHEBI:16526"/>
        <dbReference type="ChEBI" id="CHEBI:57287"/>
        <dbReference type="ChEBI" id="CHEBI:57327"/>
        <dbReference type="ChEBI" id="CHEBI:57384"/>
        <dbReference type="ChEBI" id="CHEBI:57783"/>
        <dbReference type="ChEBI" id="CHEBI:58349"/>
        <dbReference type="ChEBI" id="CHEBI:142237"/>
        <dbReference type="ChEBI" id="CHEBI:142238"/>
        <dbReference type="EC" id="2.3.1.292"/>
    </reaction>
</comment>
<evidence type="ECO:0000256" key="14">
    <source>
        <dbReference type="ARBA" id="ARBA00052745"/>
    </source>
</evidence>
<dbReference type="Pfam" id="PF08659">
    <property type="entry name" value="KR"/>
    <property type="match status" value="1"/>
</dbReference>
<comment type="catalytic activity">
    <reaction evidence="12">
        <text>19-(4-hydroxyphenyl)nonadecanoyl-[(phenol)carboxyphthiodiolenone synthase] + 2 (S)-methylmalonyl-CoA + 3 malonyl-CoA + 5 NADPH + 10 H(+) = C37-(phenol)carboxyphthiodiolenone-[(phenol)carboxyphthiodiolenone synthase] + 5 CO2 + 5 NADP(+) + 5 CoA + 2 H2O</text>
        <dbReference type="Rhea" id="RHEA:57760"/>
        <dbReference type="Rhea" id="RHEA-COMP:14273"/>
        <dbReference type="Rhea" id="RHEA-COMP:14990"/>
        <dbReference type="ChEBI" id="CHEBI:15377"/>
        <dbReference type="ChEBI" id="CHEBI:15378"/>
        <dbReference type="ChEBI" id="CHEBI:16526"/>
        <dbReference type="ChEBI" id="CHEBI:57287"/>
        <dbReference type="ChEBI" id="CHEBI:57327"/>
        <dbReference type="ChEBI" id="CHEBI:57384"/>
        <dbReference type="ChEBI" id="CHEBI:57783"/>
        <dbReference type="ChEBI" id="CHEBI:58349"/>
        <dbReference type="ChEBI" id="CHEBI:133301"/>
        <dbReference type="ChEBI" id="CHEBI:142260"/>
        <dbReference type="EC" id="2.3.1.292"/>
    </reaction>
</comment>
<dbReference type="SUPFAM" id="SSF52777">
    <property type="entry name" value="CoA-dependent acyltransferases"/>
    <property type="match status" value="2"/>
</dbReference>
<feature type="domain" description="Carrier" evidence="21">
    <location>
        <begin position="1436"/>
        <end position="1510"/>
    </location>
</feature>
<evidence type="ECO:0000256" key="6">
    <source>
        <dbReference type="ARBA" id="ARBA00022832"/>
    </source>
</evidence>
<dbReference type="InterPro" id="IPR016039">
    <property type="entry name" value="Thiolase-like"/>
</dbReference>
<dbReference type="InterPro" id="IPR023213">
    <property type="entry name" value="CAT-like_dom_sf"/>
</dbReference>
<dbReference type="InterPro" id="IPR049490">
    <property type="entry name" value="C883_1060-like_KR_N"/>
</dbReference>
<keyword evidence="6" id="KW-0276">Fatty acid metabolism</keyword>
<dbReference type="PROSITE" id="PS52004">
    <property type="entry name" value="KS3_2"/>
    <property type="match status" value="1"/>
</dbReference>
<dbReference type="GO" id="GO:0071770">
    <property type="term" value="P:DIM/DIP cell wall layer assembly"/>
    <property type="evidence" value="ECO:0007669"/>
    <property type="project" value="TreeGrafter"/>
</dbReference>
<evidence type="ECO:0000256" key="19">
    <source>
        <dbReference type="ARBA" id="ARBA00078169"/>
    </source>
</evidence>
<dbReference type="SMART" id="SM00822">
    <property type="entry name" value="PKS_KR"/>
    <property type="match status" value="1"/>
</dbReference>
<evidence type="ECO:0000256" key="2">
    <source>
        <dbReference type="ARBA" id="ARBA00001957"/>
    </source>
</evidence>
<dbReference type="PROSITE" id="PS00012">
    <property type="entry name" value="PHOSPHOPANTETHEINE"/>
    <property type="match status" value="1"/>
</dbReference>
<dbReference type="InterPro" id="IPR009081">
    <property type="entry name" value="PP-bd_ACP"/>
</dbReference>